<dbReference type="EMBL" id="KK784881">
    <property type="protein sequence ID" value="KDO76802.1"/>
    <property type="molecule type" value="Genomic_DNA"/>
</dbReference>
<dbReference type="Proteomes" id="UP000027120">
    <property type="component" value="Unassembled WGS sequence"/>
</dbReference>
<organism evidence="2 3">
    <name type="scientific">Citrus sinensis</name>
    <name type="common">Sweet orange</name>
    <name type="synonym">Citrus aurantium var. sinensis</name>
    <dbReference type="NCBI Taxonomy" id="2711"/>
    <lineage>
        <taxon>Eukaryota</taxon>
        <taxon>Viridiplantae</taxon>
        <taxon>Streptophyta</taxon>
        <taxon>Embryophyta</taxon>
        <taxon>Tracheophyta</taxon>
        <taxon>Spermatophyta</taxon>
        <taxon>Magnoliopsida</taxon>
        <taxon>eudicotyledons</taxon>
        <taxon>Gunneridae</taxon>
        <taxon>Pentapetalae</taxon>
        <taxon>rosids</taxon>
        <taxon>malvids</taxon>
        <taxon>Sapindales</taxon>
        <taxon>Rutaceae</taxon>
        <taxon>Aurantioideae</taxon>
        <taxon>Citrus</taxon>
    </lineage>
</organism>
<feature type="region of interest" description="Disordered" evidence="1">
    <location>
        <begin position="1"/>
        <end position="20"/>
    </location>
</feature>
<keyword evidence="3" id="KW-1185">Reference proteome</keyword>
<proteinExistence type="predicted"/>
<evidence type="ECO:0000256" key="1">
    <source>
        <dbReference type="SAM" id="MobiDB-lite"/>
    </source>
</evidence>
<name>A0A067GN07_CITSI</name>
<accession>A0A067GN07</accession>
<protein>
    <submittedName>
        <fullName evidence="2">Uncharacterized protein</fullName>
    </submittedName>
</protein>
<reference evidence="2 3" key="1">
    <citation type="submission" date="2014-04" db="EMBL/GenBank/DDBJ databases">
        <authorList>
            <consortium name="International Citrus Genome Consortium"/>
            <person name="Gmitter F."/>
            <person name="Chen C."/>
            <person name="Farmerie W."/>
            <person name="Harkins T."/>
            <person name="Desany B."/>
            <person name="Mohiuddin M."/>
            <person name="Kodira C."/>
            <person name="Borodovsky M."/>
            <person name="Lomsadze A."/>
            <person name="Burns P."/>
            <person name="Jenkins J."/>
            <person name="Prochnik S."/>
            <person name="Shu S."/>
            <person name="Chapman J."/>
            <person name="Pitluck S."/>
            <person name="Schmutz J."/>
            <person name="Rokhsar D."/>
        </authorList>
    </citation>
    <scope>NUCLEOTIDE SEQUENCE</scope>
</reference>
<dbReference type="AlphaFoldDB" id="A0A067GN07"/>
<evidence type="ECO:0000313" key="3">
    <source>
        <dbReference type="Proteomes" id="UP000027120"/>
    </source>
</evidence>
<evidence type="ECO:0000313" key="2">
    <source>
        <dbReference type="EMBL" id="KDO76802.1"/>
    </source>
</evidence>
<sequence length="73" mass="8188">MRITVTNEKSTNHNSCGSTQSTKLTKIIMGLNATLETSEMMTRHTETAANENYSNKLRKVQIAIHVAEHKQQS</sequence>
<gene>
    <name evidence="2" type="ORF">CISIN_1g046798mg</name>
</gene>